<accession>A0ABS8D371</accession>
<dbReference type="CDD" id="cd05269">
    <property type="entry name" value="TMR_SDR_a"/>
    <property type="match status" value="1"/>
</dbReference>
<dbReference type="RefSeq" id="WP_227178582.1">
    <property type="nucleotide sequence ID" value="NZ_JAJBZT010000002.1"/>
</dbReference>
<evidence type="ECO:0000313" key="2">
    <source>
        <dbReference type="EMBL" id="MCB6182640.1"/>
    </source>
</evidence>
<comment type="caution">
    <text evidence="2">The sequence shown here is derived from an EMBL/GenBank/DDBJ whole genome shotgun (WGS) entry which is preliminary data.</text>
</comment>
<proteinExistence type="predicted"/>
<gene>
    <name evidence="2" type="ORF">LIN78_03620</name>
</gene>
<protein>
    <submittedName>
        <fullName evidence="2">SDR family oxidoreductase</fullName>
    </submittedName>
</protein>
<reference evidence="2" key="1">
    <citation type="submission" date="2021-10" db="EMBL/GenBank/DDBJ databases">
        <title>The complete genome sequence of Leeia sp. TBRC 13508.</title>
        <authorList>
            <person name="Charoenyingcharoen P."/>
            <person name="Yukphan P."/>
        </authorList>
    </citation>
    <scope>NUCLEOTIDE SEQUENCE</scope>
    <source>
        <strain evidence="2">TBRC 13508</strain>
    </source>
</reference>
<organism evidence="2 3">
    <name type="scientific">Leeia speluncae</name>
    <dbReference type="NCBI Taxonomy" id="2884804"/>
    <lineage>
        <taxon>Bacteria</taxon>
        <taxon>Pseudomonadati</taxon>
        <taxon>Pseudomonadota</taxon>
        <taxon>Betaproteobacteria</taxon>
        <taxon>Neisseriales</taxon>
        <taxon>Leeiaceae</taxon>
        <taxon>Leeia</taxon>
    </lineage>
</organism>
<dbReference type="InterPro" id="IPR052718">
    <property type="entry name" value="NmrA-type_oxidoreductase"/>
</dbReference>
<dbReference type="Gene3D" id="3.90.25.10">
    <property type="entry name" value="UDP-galactose 4-epimerase, domain 1"/>
    <property type="match status" value="1"/>
</dbReference>
<sequence length="284" mass="29392">MIAVTGVSGQLGRLVIEKLLKTQAASNIVALVRTPAKVADLAEKGMIVRQADYDDEASFVSALAGVEKLLLISSSEIGKRASQHSNVINAAKKAGVKLIAYTSVLHADRSPLGLAAEHVATEAMLKESGVPYALLRNGWYTENYMASVPVAVQHGALLGAAEDGKIASASREDYAEAASVVIQQADVAGKVFELAGDESYTLSQLAAEIGKQAGKTVAYQNLPVADYQSTLESFGLPAPLANLIANSDGGAAKGGLFDDSRTLSALIGRATTPLAQSVKAALGN</sequence>
<name>A0ABS8D371_9NEIS</name>
<dbReference type="InterPro" id="IPR036291">
    <property type="entry name" value="NAD(P)-bd_dom_sf"/>
</dbReference>
<evidence type="ECO:0000313" key="3">
    <source>
        <dbReference type="Proteomes" id="UP001165395"/>
    </source>
</evidence>
<dbReference type="PANTHER" id="PTHR47129">
    <property type="entry name" value="QUINONE OXIDOREDUCTASE 2"/>
    <property type="match status" value="1"/>
</dbReference>
<dbReference type="InterPro" id="IPR008030">
    <property type="entry name" value="NmrA-like"/>
</dbReference>
<dbReference type="Pfam" id="PF05368">
    <property type="entry name" value="NmrA"/>
    <property type="match status" value="1"/>
</dbReference>
<dbReference type="Gene3D" id="3.40.50.720">
    <property type="entry name" value="NAD(P)-binding Rossmann-like Domain"/>
    <property type="match status" value="1"/>
</dbReference>
<dbReference type="EMBL" id="JAJBZT010000002">
    <property type="protein sequence ID" value="MCB6182640.1"/>
    <property type="molecule type" value="Genomic_DNA"/>
</dbReference>
<keyword evidence="3" id="KW-1185">Reference proteome</keyword>
<feature type="domain" description="NmrA-like" evidence="1">
    <location>
        <begin position="2"/>
        <end position="246"/>
    </location>
</feature>
<evidence type="ECO:0000259" key="1">
    <source>
        <dbReference type="Pfam" id="PF05368"/>
    </source>
</evidence>
<dbReference type="PANTHER" id="PTHR47129:SF1">
    <property type="entry name" value="NMRA-LIKE DOMAIN-CONTAINING PROTEIN"/>
    <property type="match status" value="1"/>
</dbReference>
<dbReference type="Proteomes" id="UP001165395">
    <property type="component" value="Unassembled WGS sequence"/>
</dbReference>
<dbReference type="SUPFAM" id="SSF51735">
    <property type="entry name" value="NAD(P)-binding Rossmann-fold domains"/>
    <property type="match status" value="1"/>
</dbReference>